<gene>
    <name evidence="2" type="ORF">ERS007739_01615</name>
</gene>
<evidence type="ECO:0000313" key="2">
    <source>
        <dbReference type="EMBL" id="COX69516.1"/>
    </source>
</evidence>
<sequence length="79" mass="8793">MWRLIRPSNIGAIPLAFQYFPRCSQGSSSVQMRSMISSASRVISRCSPFLPSTSYSAQSPGMPLAPTPSMNRPWARWSK</sequence>
<accession>A0A916LAA1</accession>
<dbReference type="Proteomes" id="UP000039021">
    <property type="component" value="Unassembled WGS sequence"/>
</dbReference>
<name>A0A916LAA1_MYCTX</name>
<feature type="region of interest" description="Disordered" evidence="1">
    <location>
        <begin position="55"/>
        <end position="79"/>
    </location>
</feature>
<proteinExistence type="predicted"/>
<protein>
    <submittedName>
        <fullName evidence="2">Uncharacterized protein</fullName>
    </submittedName>
</protein>
<dbReference type="AlphaFoldDB" id="A0A916LAA1"/>
<reference evidence="3" key="1">
    <citation type="submission" date="2015-03" db="EMBL/GenBank/DDBJ databases">
        <authorList>
            <consortium name="Pathogen Informatics"/>
        </authorList>
    </citation>
    <scope>NUCLEOTIDE SEQUENCE [LARGE SCALE GENOMIC DNA]</scope>
    <source>
        <strain evidence="3">N09902308</strain>
    </source>
</reference>
<evidence type="ECO:0000256" key="1">
    <source>
        <dbReference type="SAM" id="MobiDB-lite"/>
    </source>
</evidence>
<dbReference type="EMBL" id="CSBK01000643">
    <property type="protein sequence ID" value="COX69516.1"/>
    <property type="molecule type" value="Genomic_DNA"/>
</dbReference>
<comment type="caution">
    <text evidence="2">The sequence shown here is derived from an EMBL/GenBank/DDBJ whole genome shotgun (WGS) entry which is preliminary data.</text>
</comment>
<evidence type="ECO:0000313" key="3">
    <source>
        <dbReference type="Proteomes" id="UP000039021"/>
    </source>
</evidence>
<organism evidence="2 3">
    <name type="scientific">Mycobacterium tuberculosis</name>
    <dbReference type="NCBI Taxonomy" id="1773"/>
    <lineage>
        <taxon>Bacteria</taxon>
        <taxon>Bacillati</taxon>
        <taxon>Actinomycetota</taxon>
        <taxon>Actinomycetes</taxon>
        <taxon>Mycobacteriales</taxon>
        <taxon>Mycobacteriaceae</taxon>
        <taxon>Mycobacterium</taxon>
        <taxon>Mycobacterium tuberculosis complex</taxon>
    </lineage>
</organism>